<proteinExistence type="predicted"/>
<evidence type="ECO:0000313" key="2">
    <source>
        <dbReference type="Proteomes" id="UP000192408"/>
    </source>
</evidence>
<evidence type="ECO:0000313" key="1">
    <source>
        <dbReference type="EMBL" id="SMB82353.1"/>
    </source>
</evidence>
<dbReference type="RefSeq" id="WP_084256550.1">
    <property type="nucleotide sequence ID" value="NZ_FWWV01000009.1"/>
</dbReference>
<keyword evidence="2" id="KW-1185">Reference proteome</keyword>
<dbReference type="AlphaFoldDB" id="A0A1W1UMV2"/>
<gene>
    <name evidence="1" type="ORF">SAMN05660772_02073</name>
</gene>
<dbReference type="STRING" id="1122938.SAMN05660772_02073"/>
<dbReference type="Proteomes" id="UP000192408">
    <property type="component" value="Unassembled WGS sequence"/>
</dbReference>
<accession>A0A1W1UMV2</accession>
<sequence>MIKQKNHKKVTAYGKKRVNLFELEQRVTALENAAKRQGRVNGHQYRVNANVNLLLDLLEEKITELQQQQKPKRTFLQWLLMKLGR</sequence>
<name>A0A1W1UMV2_9PAST</name>
<reference evidence="2" key="1">
    <citation type="submission" date="2017-04" db="EMBL/GenBank/DDBJ databases">
        <authorList>
            <person name="Varghese N."/>
            <person name="Submissions S."/>
        </authorList>
    </citation>
    <scope>NUCLEOTIDE SEQUENCE [LARGE SCALE GENOMIC DNA]</scope>
    <source>
        <strain evidence="2">DSM 23072</strain>
    </source>
</reference>
<dbReference type="EMBL" id="FWWV01000009">
    <property type="protein sequence ID" value="SMB82353.1"/>
    <property type="molecule type" value="Genomic_DNA"/>
</dbReference>
<protein>
    <submittedName>
        <fullName evidence="1">Uncharacterized protein</fullName>
    </submittedName>
</protein>
<organism evidence="1 2">
    <name type="scientific">Pasteurella testudinis DSM 23072</name>
    <dbReference type="NCBI Taxonomy" id="1122938"/>
    <lineage>
        <taxon>Bacteria</taxon>
        <taxon>Pseudomonadati</taxon>
        <taxon>Pseudomonadota</taxon>
        <taxon>Gammaproteobacteria</taxon>
        <taxon>Pasteurellales</taxon>
        <taxon>Pasteurellaceae</taxon>
        <taxon>Pasteurella</taxon>
    </lineage>
</organism>